<gene>
    <name evidence="1" type="ORF">G2W53_010434</name>
</gene>
<protein>
    <submittedName>
        <fullName evidence="1">Uncharacterized protein</fullName>
    </submittedName>
</protein>
<comment type="caution">
    <text evidence="1">The sequence shown here is derived from an EMBL/GenBank/DDBJ whole genome shotgun (WGS) entry which is preliminary data.</text>
</comment>
<name>A0A835CBL1_9FABA</name>
<dbReference type="AlphaFoldDB" id="A0A835CBL1"/>
<dbReference type="EMBL" id="JAAIUW010000004">
    <property type="protein sequence ID" value="KAF7835575.1"/>
    <property type="molecule type" value="Genomic_DNA"/>
</dbReference>
<sequence length="74" mass="8264">MRGKPSGVRLLSSSDESEVTILEWADLNEVSEELWEYDKLSEARSISDWDSKSPSLEDWVLSIASFAMVKGGGR</sequence>
<evidence type="ECO:0000313" key="1">
    <source>
        <dbReference type="EMBL" id="KAF7835575.1"/>
    </source>
</evidence>
<reference evidence="1" key="1">
    <citation type="submission" date="2020-09" db="EMBL/GenBank/DDBJ databases">
        <title>Genome-Enabled Discovery of Anthraquinone Biosynthesis in Senna tora.</title>
        <authorList>
            <person name="Kang S.-H."/>
            <person name="Pandey R.P."/>
            <person name="Lee C.-M."/>
            <person name="Sim J.-S."/>
            <person name="Jeong J.-T."/>
            <person name="Choi B.-S."/>
            <person name="Jung M."/>
            <person name="Ginzburg D."/>
            <person name="Zhao K."/>
            <person name="Won S.Y."/>
            <person name="Oh T.-J."/>
            <person name="Yu Y."/>
            <person name="Kim N.-H."/>
            <person name="Lee O.R."/>
            <person name="Lee T.-H."/>
            <person name="Bashyal P."/>
            <person name="Kim T.-S."/>
            <person name="Lee W.-H."/>
            <person name="Kawkins C."/>
            <person name="Kim C.-K."/>
            <person name="Kim J.S."/>
            <person name="Ahn B.O."/>
            <person name="Rhee S.Y."/>
            <person name="Sohng J.K."/>
        </authorList>
    </citation>
    <scope>NUCLEOTIDE SEQUENCE</scope>
    <source>
        <tissue evidence="1">Leaf</tissue>
    </source>
</reference>
<proteinExistence type="predicted"/>
<evidence type="ECO:0000313" key="2">
    <source>
        <dbReference type="Proteomes" id="UP000634136"/>
    </source>
</evidence>
<accession>A0A835CBL1</accession>
<keyword evidence="2" id="KW-1185">Reference proteome</keyword>
<dbReference type="Proteomes" id="UP000634136">
    <property type="component" value="Unassembled WGS sequence"/>
</dbReference>
<organism evidence="1 2">
    <name type="scientific">Senna tora</name>
    <dbReference type="NCBI Taxonomy" id="362788"/>
    <lineage>
        <taxon>Eukaryota</taxon>
        <taxon>Viridiplantae</taxon>
        <taxon>Streptophyta</taxon>
        <taxon>Embryophyta</taxon>
        <taxon>Tracheophyta</taxon>
        <taxon>Spermatophyta</taxon>
        <taxon>Magnoliopsida</taxon>
        <taxon>eudicotyledons</taxon>
        <taxon>Gunneridae</taxon>
        <taxon>Pentapetalae</taxon>
        <taxon>rosids</taxon>
        <taxon>fabids</taxon>
        <taxon>Fabales</taxon>
        <taxon>Fabaceae</taxon>
        <taxon>Caesalpinioideae</taxon>
        <taxon>Cassia clade</taxon>
        <taxon>Senna</taxon>
    </lineage>
</organism>